<feature type="compositionally biased region" description="Basic and acidic residues" evidence="2">
    <location>
        <begin position="88"/>
        <end position="100"/>
    </location>
</feature>
<evidence type="ECO:0000313" key="3">
    <source>
        <dbReference type="EMBL" id="PGH16443.1"/>
    </source>
</evidence>
<proteinExistence type="predicted"/>
<feature type="region of interest" description="Disordered" evidence="2">
    <location>
        <begin position="1"/>
        <end position="148"/>
    </location>
</feature>
<feature type="compositionally biased region" description="Polar residues" evidence="2">
    <location>
        <begin position="115"/>
        <end position="127"/>
    </location>
</feature>
<accession>A0A2B7Y5Z2</accession>
<dbReference type="OrthoDB" id="5328813at2759"/>
<feature type="compositionally biased region" description="Acidic residues" evidence="2">
    <location>
        <begin position="35"/>
        <end position="46"/>
    </location>
</feature>
<dbReference type="AlphaFoldDB" id="A0A2B7Y5Z2"/>
<protein>
    <submittedName>
        <fullName evidence="3">Uncharacterized protein</fullName>
    </submittedName>
</protein>
<dbReference type="EMBL" id="PDNB01000017">
    <property type="protein sequence ID" value="PGH16443.1"/>
    <property type="molecule type" value="Genomic_DNA"/>
</dbReference>
<reference evidence="3 4" key="1">
    <citation type="submission" date="2017-10" db="EMBL/GenBank/DDBJ databases">
        <title>Comparative genomics in systemic dimorphic fungi from Ajellomycetaceae.</title>
        <authorList>
            <person name="Munoz J.F."/>
            <person name="Mcewen J.G."/>
            <person name="Clay O.K."/>
            <person name="Cuomo C.A."/>
        </authorList>
    </citation>
    <scope>NUCLEOTIDE SEQUENCE [LARGE SCALE GENOMIC DNA]</scope>
    <source>
        <strain evidence="3 4">UAMH5409</strain>
    </source>
</reference>
<dbReference type="Proteomes" id="UP000223968">
    <property type="component" value="Unassembled WGS sequence"/>
</dbReference>
<name>A0A2B7Y5Z2_9EURO</name>
<evidence type="ECO:0000256" key="2">
    <source>
        <dbReference type="SAM" id="MobiDB-lite"/>
    </source>
</evidence>
<feature type="coiled-coil region" evidence="1">
    <location>
        <begin position="208"/>
        <end position="235"/>
    </location>
</feature>
<feature type="compositionally biased region" description="Basic and acidic residues" evidence="2">
    <location>
        <begin position="128"/>
        <end position="143"/>
    </location>
</feature>
<evidence type="ECO:0000256" key="1">
    <source>
        <dbReference type="SAM" id="Coils"/>
    </source>
</evidence>
<keyword evidence="1" id="KW-0175">Coiled coil</keyword>
<comment type="caution">
    <text evidence="3">The sequence shown here is derived from an EMBL/GenBank/DDBJ whole genome shotgun (WGS) entry which is preliminary data.</text>
</comment>
<feature type="compositionally biased region" description="Low complexity" evidence="2">
    <location>
        <begin position="65"/>
        <end position="83"/>
    </location>
</feature>
<evidence type="ECO:0000313" key="4">
    <source>
        <dbReference type="Proteomes" id="UP000223968"/>
    </source>
</evidence>
<gene>
    <name evidence="3" type="ORF">AJ79_01774</name>
</gene>
<keyword evidence="4" id="KW-1185">Reference proteome</keyword>
<sequence length="548" mass="61478">MNARTESTMVPKEDKSELLIEVDESDDEKAVPAQVEDDPGDEEEVEKEGPGIKTSTAQSIPDSLPTITPRRPAAARTRSHSSSGVRPKAREPSPERRHTPEPSTIRPLVPPHRSTAVSPENNPSPRSQPEREFPPRRLRRTEPDENVESEITHLGHRGITQGGSFAERTSRRVIVREQVLEDLHQESATHYRAAQHAYREAEYYKRVAGSLHKELEECKKDLLEIQDEKRALGQQILDLGTVAEGVTDEVLRGLFQNTIGCAVESHSKVFGKPTGDDHERLGKLLSSECTQLLHQFGRKFYHSLLASALFRETADAVSKRYVVGAAPGISKLTRELGVEIDARSSFTFLQILEEILHLPSMGVPQRDINVWRSSFSKLLQHIPEVSEISSTSGSKASGNSELTELVDDVWSKLEPHIPPGDKGRRSLLKLLKLQANLRLKTCMSLASYEFQYHEPGTQFNPATMSIVDVTEGECEDDELRRLEGERCGRKLVVGYCFFPALYKWGNDRGFDIEKGHVVARATVLPVYEDDPFLQMQMLEGKFASSFWS</sequence>
<organism evidence="3 4">
    <name type="scientific">Helicocarpus griseus UAMH5409</name>
    <dbReference type="NCBI Taxonomy" id="1447875"/>
    <lineage>
        <taxon>Eukaryota</taxon>
        <taxon>Fungi</taxon>
        <taxon>Dikarya</taxon>
        <taxon>Ascomycota</taxon>
        <taxon>Pezizomycotina</taxon>
        <taxon>Eurotiomycetes</taxon>
        <taxon>Eurotiomycetidae</taxon>
        <taxon>Onygenales</taxon>
        <taxon>Ajellomycetaceae</taxon>
        <taxon>Helicocarpus</taxon>
    </lineage>
</organism>